<dbReference type="SMART" id="SM00633">
    <property type="entry name" value="Glyco_10"/>
    <property type="match status" value="1"/>
</dbReference>
<dbReference type="AlphaFoldDB" id="A0A8S3ZY81"/>
<organism evidence="6 7">
    <name type="scientific">Candidula unifasciata</name>
    <dbReference type="NCBI Taxonomy" id="100452"/>
    <lineage>
        <taxon>Eukaryota</taxon>
        <taxon>Metazoa</taxon>
        <taxon>Spiralia</taxon>
        <taxon>Lophotrochozoa</taxon>
        <taxon>Mollusca</taxon>
        <taxon>Gastropoda</taxon>
        <taxon>Heterobranchia</taxon>
        <taxon>Euthyneura</taxon>
        <taxon>Panpulmonata</taxon>
        <taxon>Eupulmonata</taxon>
        <taxon>Stylommatophora</taxon>
        <taxon>Helicina</taxon>
        <taxon>Helicoidea</taxon>
        <taxon>Geomitridae</taxon>
        <taxon>Candidula</taxon>
    </lineage>
</organism>
<feature type="non-terminal residue" evidence="6">
    <location>
        <position position="663"/>
    </location>
</feature>
<evidence type="ECO:0000256" key="1">
    <source>
        <dbReference type="ARBA" id="ARBA00007495"/>
    </source>
</evidence>
<comment type="similarity">
    <text evidence="1">Belongs to the glycosyl hydrolase 10 (cellulase F) family.</text>
</comment>
<dbReference type="PROSITE" id="PS51760">
    <property type="entry name" value="GH10_2"/>
    <property type="match status" value="1"/>
</dbReference>
<dbReference type="Pfam" id="PF00331">
    <property type="entry name" value="Glyco_hydro_10"/>
    <property type="match status" value="1"/>
</dbReference>
<name>A0A8S3ZY81_9EUPU</name>
<dbReference type="Gene3D" id="3.20.20.80">
    <property type="entry name" value="Glycosidases"/>
    <property type="match status" value="1"/>
</dbReference>
<evidence type="ECO:0000256" key="4">
    <source>
        <dbReference type="ARBA" id="ARBA00023326"/>
    </source>
</evidence>
<evidence type="ECO:0000313" key="7">
    <source>
        <dbReference type="Proteomes" id="UP000678393"/>
    </source>
</evidence>
<dbReference type="SUPFAM" id="SSF51445">
    <property type="entry name" value="(Trans)glycosidases"/>
    <property type="match status" value="1"/>
</dbReference>
<sequence length="663" mass="72750">YISATLSVEGPAAGVSYYFDDASLVEIPEYTTWEADANARIEAHRKNNIRFTFDIPSDTNASDYVVHIDHIRHLFGFGTAARSDFIVHEDYQQYRDVLYSLFNSVSITDYDWFRDQGTASNPDFSRAVAATDELLKNGVKVRGESFFSARPASEPTWVSSLNSQQLRDAVTKRINYLTGITKEKVSQWVVNNQLLHGRFYEDRTGELNFTQQLFKAIGAADPFPELLLNDFDVVAEGNHNLGYVDQINAFKDADVGLKGVGIQSRFPDFTKPDITLVKARLDKLAATGLPLWITQLTIGSSDEHKKADWYEDALRLYFSHPSVEGISILGFWDHEVNGNNALIHGYTYALGEAGKRYQRLVKQDWSTHVTRPLTSGTSFTVRCFQGDYAVVVYYKGKPVRQTTFTLHKGDTSFTMVVGATAEIQLPPVFDPFAPQDIDFASSSLNLQTIGHGTSTSQSHQLQCVSRRSAVSAIGDEKTASVSCNAGEVLAGCSSFSTNNDWRRDGEQVTFVNGKAVCTAFNGHYSSAGVQAEARCCSLRTLQCRYRTAGPSGTGERDQIIIPCADNEYPLGCGSWTFEAESAGTIFTSNFCIGQNDDIVVGVYGFASCCQATPSLHCITLYSAVSGPDVGDRAVLSCPSELPFTLTGCNVHAPNGRGAGAFIE</sequence>
<dbReference type="EMBL" id="CAJHNH020005913">
    <property type="protein sequence ID" value="CAG5133098.1"/>
    <property type="molecule type" value="Genomic_DNA"/>
</dbReference>
<evidence type="ECO:0000313" key="6">
    <source>
        <dbReference type="EMBL" id="CAG5133098.1"/>
    </source>
</evidence>
<proteinExistence type="inferred from homology"/>
<reference evidence="6" key="1">
    <citation type="submission" date="2021-04" db="EMBL/GenBank/DDBJ databases">
        <authorList>
            <consortium name="Molecular Ecology Group"/>
        </authorList>
    </citation>
    <scope>NUCLEOTIDE SEQUENCE</scope>
</reference>
<comment type="caution">
    <text evidence="6">The sequence shown here is derived from an EMBL/GenBank/DDBJ whole genome shotgun (WGS) entry which is preliminary data.</text>
</comment>
<dbReference type="GO" id="GO:0000272">
    <property type="term" value="P:polysaccharide catabolic process"/>
    <property type="evidence" value="ECO:0007669"/>
    <property type="project" value="UniProtKB-KW"/>
</dbReference>
<accession>A0A8S3ZY81</accession>
<keyword evidence="4" id="KW-0624">Polysaccharide degradation</keyword>
<evidence type="ECO:0000256" key="3">
    <source>
        <dbReference type="ARBA" id="ARBA00023277"/>
    </source>
</evidence>
<feature type="domain" description="GH10" evidence="5">
    <location>
        <begin position="79"/>
        <end position="353"/>
    </location>
</feature>
<dbReference type="InterPro" id="IPR001000">
    <property type="entry name" value="GH10_dom"/>
</dbReference>
<dbReference type="Gene3D" id="2.60.120.690">
    <property type="entry name" value="Proprotein convertase subtilisin/kexin type 9"/>
    <property type="match status" value="1"/>
</dbReference>
<keyword evidence="2" id="KW-0378">Hydrolase</keyword>
<protein>
    <recommendedName>
        <fullName evidence="5">GH10 domain-containing protein</fullName>
    </recommendedName>
</protein>
<gene>
    <name evidence="6" type="ORF">CUNI_LOCUS18656</name>
</gene>
<dbReference type="InterPro" id="IPR017853">
    <property type="entry name" value="GH"/>
</dbReference>
<dbReference type="Proteomes" id="UP000678393">
    <property type="component" value="Unassembled WGS sequence"/>
</dbReference>
<evidence type="ECO:0000256" key="2">
    <source>
        <dbReference type="ARBA" id="ARBA00022801"/>
    </source>
</evidence>
<dbReference type="OrthoDB" id="1650875at2759"/>
<keyword evidence="3" id="KW-0119">Carbohydrate metabolism</keyword>
<dbReference type="PANTHER" id="PTHR31490">
    <property type="entry name" value="GLYCOSYL HYDROLASE"/>
    <property type="match status" value="1"/>
</dbReference>
<dbReference type="Pfam" id="PF18459">
    <property type="entry name" value="PCSK9_C1"/>
    <property type="match status" value="1"/>
</dbReference>
<dbReference type="GO" id="GO:0031176">
    <property type="term" value="F:endo-1,4-beta-xylanase activity"/>
    <property type="evidence" value="ECO:0007669"/>
    <property type="project" value="UniProtKB-ARBA"/>
</dbReference>
<dbReference type="InterPro" id="IPR041254">
    <property type="entry name" value="PCSK9_C1"/>
</dbReference>
<feature type="non-terminal residue" evidence="6">
    <location>
        <position position="1"/>
    </location>
</feature>
<dbReference type="PANTHER" id="PTHR31490:SF1">
    <property type="entry name" value="ENDO-1,4-BETA-XYLANASE 1"/>
    <property type="match status" value="1"/>
</dbReference>
<evidence type="ECO:0000259" key="5">
    <source>
        <dbReference type="PROSITE" id="PS51760"/>
    </source>
</evidence>
<keyword evidence="7" id="KW-1185">Reference proteome</keyword>
<dbReference type="InterPro" id="IPR044846">
    <property type="entry name" value="GH10"/>
</dbReference>